<reference evidence="15 16" key="1">
    <citation type="submission" date="2023-09" db="EMBL/GenBank/DDBJ databases">
        <authorList>
            <person name="Golyshina O.V."/>
            <person name="Lunev E.A."/>
            <person name="Bargiela R."/>
            <person name="Gaines M.C."/>
            <person name="Daum B."/>
            <person name="Bale N.J."/>
            <person name="Koenen M."/>
            <person name="Sinninghe Damst J.S."/>
            <person name="Yakimov M."/>
            <person name="Golyshin P.N."/>
        </authorList>
    </citation>
    <scope>NUCLEOTIDE SEQUENCE [LARGE SCALE GENOMIC DNA]</scope>
    <source>
        <strain evidence="15 16">M1</strain>
    </source>
</reference>
<comment type="cofactor">
    <cofactor evidence="3">
        <name>Co(2+)</name>
        <dbReference type="ChEBI" id="CHEBI:48828"/>
    </cofactor>
</comment>
<keyword evidence="16" id="KW-1185">Reference proteome</keyword>
<keyword evidence="13" id="KW-0464">Manganese</keyword>
<evidence type="ECO:0000256" key="13">
    <source>
        <dbReference type="PIRSR" id="PIRSR001461-2"/>
    </source>
</evidence>
<keyword evidence="11" id="KW-0119">Carbohydrate metabolism</keyword>
<dbReference type="Gene3D" id="3.20.20.70">
    <property type="entry name" value="Aldolase class I"/>
    <property type="match status" value="1"/>
</dbReference>
<feature type="binding site" evidence="14">
    <location>
        <position position="181"/>
    </location>
    <ligand>
        <name>substrate</name>
    </ligand>
</feature>
<keyword evidence="13" id="KW-0862">Zinc</keyword>
<comment type="cofactor">
    <cofactor evidence="5">
        <name>Fe(2+)</name>
        <dbReference type="ChEBI" id="CHEBI:29033"/>
    </cofactor>
</comment>
<dbReference type="GO" id="GO:0005737">
    <property type="term" value="C:cytoplasm"/>
    <property type="evidence" value="ECO:0007669"/>
    <property type="project" value="UniProtKB-ARBA"/>
</dbReference>
<feature type="binding site" evidence="14">
    <location>
        <begin position="146"/>
        <end position="149"/>
    </location>
    <ligand>
        <name>substrate</name>
    </ligand>
</feature>
<feature type="active site" description="Proton acceptor" evidence="12">
    <location>
        <position position="39"/>
    </location>
</feature>
<evidence type="ECO:0000256" key="3">
    <source>
        <dbReference type="ARBA" id="ARBA00001941"/>
    </source>
</evidence>
<sequence>MREDKKIEVSPSVISGDLANLGSQVTLCEKSGADSFHLDVMDGHFVPNFTMGPDLIKAVRKVTEKRIDAHLMIERPDKYYRVFHDAGSDILLIHYEAPISLKLLFNRMAKENIDYGLVINPETPFSHVKDLVDGCKILLIMSVHPGFSGQSFLESSIPKIREARKYIDDNGIDCRIEIDGGINYENGKKAVEAGTDILVSASYIFYNNIAGSIEKLRSI</sequence>
<protein>
    <recommendedName>
        <fullName evidence="7 10">Ribulose-phosphate 3-epimerase</fullName>
        <ecNumber evidence="7 10">5.1.3.1</ecNumber>
    </recommendedName>
</protein>
<dbReference type="EC" id="5.1.3.1" evidence="7 10"/>
<dbReference type="PANTHER" id="PTHR11749">
    <property type="entry name" value="RIBULOSE-5-PHOSPHATE-3-EPIMERASE"/>
    <property type="match status" value="1"/>
</dbReference>
<comment type="cofactor">
    <cofactor evidence="4">
        <name>Zn(2+)</name>
        <dbReference type="ChEBI" id="CHEBI:29105"/>
    </cofactor>
</comment>
<dbReference type="PIRSF" id="PIRSF001461">
    <property type="entry name" value="RPE"/>
    <property type="match status" value="1"/>
</dbReference>
<comment type="cofactor">
    <cofactor evidence="2">
        <name>Mn(2+)</name>
        <dbReference type="ChEBI" id="CHEBI:29035"/>
    </cofactor>
</comment>
<evidence type="ECO:0000256" key="5">
    <source>
        <dbReference type="ARBA" id="ARBA00001954"/>
    </source>
</evidence>
<dbReference type="EMBL" id="CP133772">
    <property type="protein sequence ID" value="WYX99484.1"/>
    <property type="molecule type" value="Genomic_DNA"/>
</dbReference>
<dbReference type="FunFam" id="3.20.20.70:FF:000004">
    <property type="entry name" value="Ribulose-phosphate 3-epimerase"/>
    <property type="match status" value="1"/>
</dbReference>
<comment type="catalytic activity">
    <reaction evidence="1 11">
        <text>D-ribulose 5-phosphate = D-xylulose 5-phosphate</text>
        <dbReference type="Rhea" id="RHEA:13677"/>
        <dbReference type="ChEBI" id="CHEBI:57737"/>
        <dbReference type="ChEBI" id="CHEBI:58121"/>
        <dbReference type="EC" id="5.1.3.1"/>
    </reaction>
</comment>
<comment type="similarity">
    <text evidence="6 11">Belongs to the ribulose-phosphate 3-epimerase family.</text>
</comment>
<dbReference type="PROSITE" id="PS01085">
    <property type="entry name" value="RIBUL_P_3_EPIMER_1"/>
    <property type="match status" value="1"/>
</dbReference>
<evidence type="ECO:0000256" key="7">
    <source>
        <dbReference type="ARBA" id="ARBA00013188"/>
    </source>
</evidence>
<comment type="cofactor">
    <cofactor evidence="13">
        <name>a divalent metal cation</name>
        <dbReference type="ChEBI" id="CHEBI:60240"/>
    </cofactor>
    <text evidence="13">Binds 1 divalent metal cation per subunit.</text>
</comment>
<dbReference type="GO" id="GO:0005975">
    <property type="term" value="P:carbohydrate metabolic process"/>
    <property type="evidence" value="ECO:0007669"/>
    <property type="project" value="InterPro"/>
</dbReference>
<evidence type="ECO:0000256" key="14">
    <source>
        <dbReference type="PIRSR" id="PIRSR001461-3"/>
    </source>
</evidence>
<keyword evidence="8 13" id="KW-0479">Metal-binding</keyword>
<organism evidence="15 16">
    <name type="scientific">Oxyplasma meridianum</name>
    <dbReference type="NCBI Taxonomy" id="3073602"/>
    <lineage>
        <taxon>Archaea</taxon>
        <taxon>Methanobacteriati</taxon>
        <taxon>Thermoplasmatota</taxon>
        <taxon>Thermoplasmata</taxon>
        <taxon>Thermoplasmatales</taxon>
        <taxon>Thermoplasmataceae</taxon>
        <taxon>Oxyplasma</taxon>
    </lineage>
</organism>
<dbReference type="InterPro" id="IPR013785">
    <property type="entry name" value="Aldolase_TIM"/>
</dbReference>
<feature type="binding site" evidence="13">
    <location>
        <position position="179"/>
    </location>
    <ligand>
        <name>a divalent metal cation</name>
        <dbReference type="ChEBI" id="CHEBI:60240"/>
    </ligand>
</feature>
<dbReference type="GO" id="GO:0004750">
    <property type="term" value="F:D-ribulose-phosphate 3-epimerase activity"/>
    <property type="evidence" value="ECO:0007669"/>
    <property type="project" value="UniProtKB-UniRule"/>
</dbReference>
<evidence type="ECO:0000256" key="12">
    <source>
        <dbReference type="PIRSR" id="PIRSR001461-1"/>
    </source>
</evidence>
<evidence type="ECO:0000313" key="16">
    <source>
        <dbReference type="Proteomes" id="UP001451606"/>
    </source>
</evidence>
<dbReference type="Proteomes" id="UP001451606">
    <property type="component" value="Chromosome"/>
</dbReference>
<evidence type="ECO:0000256" key="11">
    <source>
        <dbReference type="PIRNR" id="PIRNR001461"/>
    </source>
</evidence>
<evidence type="ECO:0000256" key="6">
    <source>
        <dbReference type="ARBA" id="ARBA00009541"/>
    </source>
</evidence>
<evidence type="ECO:0000256" key="1">
    <source>
        <dbReference type="ARBA" id="ARBA00001782"/>
    </source>
</evidence>
<dbReference type="InterPro" id="IPR000056">
    <property type="entry name" value="Ribul_P_3_epim-like"/>
</dbReference>
<evidence type="ECO:0000256" key="10">
    <source>
        <dbReference type="NCBIfam" id="TIGR01163"/>
    </source>
</evidence>
<dbReference type="InterPro" id="IPR011060">
    <property type="entry name" value="RibuloseP-bd_barrel"/>
</dbReference>
<dbReference type="SUPFAM" id="SSF51366">
    <property type="entry name" value="Ribulose-phoshate binding barrel"/>
    <property type="match status" value="1"/>
</dbReference>
<feature type="binding site" evidence="13">
    <location>
        <position position="70"/>
    </location>
    <ligand>
        <name>a divalent metal cation</name>
        <dbReference type="ChEBI" id="CHEBI:60240"/>
    </ligand>
</feature>
<dbReference type="RefSeq" id="WP_393971458.1">
    <property type="nucleotide sequence ID" value="NZ_CP133772.1"/>
</dbReference>
<keyword evidence="13" id="KW-0170">Cobalt</keyword>
<evidence type="ECO:0000256" key="8">
    <source>
        <dbReference type="ARBA" id="ARBA00022723"/>
    </source>
</evidence>
<feature type="binding site" evidence="14">
    <location>
        <begin position="201"/>
        <end position="202"/>
    </location>
    <ligand>
        <name>substrate</name>
    </ligand>
</feature>
<dbReference type="CDD" id="cd00429">
    <property type="entry name" value="RPE"/>
    <property type="match status" value="1"/>
</dbReference>
<dbReference type="NCBIfam" id="TIGR01163">
    <property type="entry name" value="rpe"/>
    <property type="match status" value="1"/>
</dbReference>
<feature type="binding site" evidence="14">
    <location>
        <position position="70"/>
    </location>
    <ligand>
        <name>substrate</name>
    </ligand>
</feature>
<evidence type="ECO:0000256" key="9">
    <source>
        <dbReference type="ARBA" id="ARBA00023235"/>
    </source>
</evidence>
<evidence type="ECO:0000256" key="2">
    <source>
        <dbReference type="ARBA" id="ARBA00001936"/>
    </source>
</evidence>
<dbReference type="GO" id="GO:0046872">
    <property type="term" value="F:metal ion binding"/>
    <property type="evidence" value="ECO:0007669"/>
    <property type="project" value="UniProtKB-KW"/>
</dbReference>
<feature type="active site" description="Proton donor" evidence="12">
    <location>
        <position position="179"/>
    </location>
</feature>
<dbReference type="GeneID" id="95966739"/>
<feature type="binding site" evidence="13">
    <location>
        <position position="37"/>
    </location>
    <ligand>
        <name>a divalent metal cation</name>
        <dbReference type="ChEBI" id="CHEBI:60240"/>
    </ligand>
</feature>
<accession>A0AAX4NFK2</accession>
<dbReference type="PROSITE" id="PS01086">
    <property type="entry name" value="RIBUL_P_3_EPIMER_2"/>
    <property type="match status" value="1"/>
</dbReference>
<dbReference type="NCBIfam" id="NF004076">
    <property type="entry name" value="PRK05581.1-4"/>
    <property type="match status" value="1"/>
</dbReference>
<dbReference type="AlphaFoldDB" id="A0AAX4NFK2"/>
<name>A0AAX4NFK2_9ARCH</name>
<keyword evidence="9 11" id="KW-0413">Isomerase</keyword>
<dbReference type="Pfam" id="PF00834">
    <property type="entry name" value="Ribul_P_3_epim"/>
    <property type="match status" value="1"/>
</dbReference>
<gene>
    <name evidence="15" type="primary">rpe</name>
    <name evidence="15" type="ORF">OXIME_000015</name>
</gene>
<evidence type="ECO:0000313" key="15">
    <source>
        <dbReference type="EMBL" id="WYX99484.1"/>
    </source>
</evidence>
<proteinExistence type="inferred from homology"/>
<dbReference type="GO" id="GO:0006098">
    <property type="term" value="P:pentose-phosphate shunt"/>
    <property type="evidence" value="ECO:0007669"/>
    <property type="project" value="UniProtKB-UniRule"/>
</dbReference>
<evidence type="ECO:0000256" key="4">
    <source>
        <dbReference type="ARBA" id="ARBA00001947"/>
    </source>
</evidence>
<feature type="binding site" evidence="13">
    <location>
        <position position="39"/>
    </location>
    <ligand>
        <name>a divalent metal cation</name>
        <dbReference type="ChEBI" id="CHEBI:60240"/>
    </ligand>
</feature>
<dbReference type="KEGG" id="omr:OXIME_000015"/>
<dbReference type="InterPro" id="IPR026019">
    <property type="entry name" value="Ribul_P_3_epim"/>
</dbReference>
<feature type="binding site" evidence="14">
    <location>
        <position position="12"/>
    </location>
    <ligand>
        <name>substrate</name>
    </ligand>
</feature>